<proteinExistence type="predicted"/>
<evidence type="ECO:0000313" key="2">
    <source>
        <dbReference type="EnsemblMetazoa" id="G34433.1:cds"/>
    </source>
</evidence>
<dbReference type="EnsemblMetazoa" id="G34433.1">
    <property type="protein sequence ID" value="G34433.1:cds"/>
    <property type="gene ID" value="G34433"/>
</dbReference>
<reference evidence="2" key="1">
    <citation type="submission" date="2022-08" db="UniProtKB">
        <authorList>
            <consortium name="EnsemblMetazoa"/>
        </authorList>
    </citation>
    <scope>IDENTIFICATION</scope>
    <source>
        <strain evidence="2">05x7-T-G4-1.051#20</strain>
    </source>
</reference>
<feature type="region of interest" description="Disordered" evidence="1">
    <location>
        <begin position="238"/>
        <end position="268"/>
    </location>
</feature>
<dbReference type="AlphaFoldDB" id="A0A8W8MIH3"/>
<dbReference type="PANTHER" id="PTHR33480:SF1">
    <property type="entry name" value="TYR RECOMBINASE DOMAIN-CONTAINING PROTEIN"/>
    <property type="match status" value="1"/>
</dbReference>
<accession>A0A8W8MIH3</accession>
<dbReference type="Proteomes" id="UP000005408">
    <property type="component" value="Unassembled WGS sequence"/>
</dbReference>
<organism evidence="2 3">
    <name type="scientific">Magallana gigas</name>
    <name type="common">Pacific oyster</name>
    <name type="synonym">Crassostrea gigas</name>
    <dbReference type="NCBI Taxonomy" id="29159"/>
    <lineage>
        <taxon>Eukaryota</taxon>
        <taxon>Metazoa</taxon>
        <taxon>Spiralia</taxon>
        <taxon>Lophotrochozoa</taxon>
        <taxon>Mollusca</taxon>
        <taxon>Bivalvia</taxon>
        <taxon>Autobranchia</taxon>
        <taxon>Pteriomorphia</taxon>
        <taxon>Ostreida</taxon>
        <taxon>Ostreoidea</taxon>
        <taxon>Ostreidae</taxon>
        <taxon>Magallana</taxon>
    </lineage>
</organism>
<sequence length="324" mass="37625">MVLQERQYNKHKSLPTPEDIKKITEFMKTEICNLDLTDISYANYKKVAVLTLARITLYNRRRCHEVQAIRLKAYNQRKTGQDDVQAQLMKELPSFEAHLSMTQEVVEIRGKLEVYLGRMMPYQLLLKRLGCQVQALFVQGRLAMHASKQYYHVMFYTTSTYFYEQALDTSEAERSWIIQHLGHNMDVHLHHYRQTSDVLERTEVATILLIQDFGIVPHYVGRNLFDIQFDDIISTGESTSDVGSQEKPAFEDDDSVIPQYNGNPMNSDDEDGWKYEVKMLMKDSGYTREQKDFAIRRSLTGPAIRMIMYQGLDKSLLEILAPGS</sequence>
<evidence type="ECO:0000313" key="3">
    <source>
        <dbReference type="Proteomes" id="UP000005408"/>
    </source>
</evidence>
<keyword evidence="3" id="KW-1185">Reference proteome</keyword>
<dbReference type="PANTHER" id="PTHR33480">
    <property type="entry name" value="SET DOMAIN-CONTAINING PROTEIN-RELATED"/>
    <property type="match status" value="1"/>
</dbReference>
<protein>
    <submittedName>
        <fullName evidence="2">Uncharacterized protein</fullName>
    </submittedName>
</protein>
<name>A0A8W8MIH3_MAGGI</name>
<evidence type="ECO:0000256" key="1">
    <source>
        <dbReference type="SAM" id="MobiDB-lite"/>
    </source>
</evidence>